<sequence>MSIEIDLTDVRDLSDYFARAPEAARKSARLALNQVAERTGLKKSRALMREQVAFPAGYLEDPTRFFIKKYAQETDLEAVIAGRTEPTSLARFARFGATKSGATVTVKPGHPRRMKRAFMVNLKNGNKGLALRLAPGEELVNRKLPAKRFGPGVVLLYGPSVDQVFRTVAADVAPEALDKLSDEFLRQFVRLSREPV</sequence>
<accession>A0A6J5NU90</accession>
<name>A0A6J5NU90_9CAUD</name>
<gene>
    <name evidence="1" type="ORF">UFOVP786_64</name>
</gene>
<evidence type="ECO:0000313" key="1">
    <source>
        <dbReference type="EMBL" id="CAB4162523.1"/>
    </source>
</evidence>
<proteinExistence type="predicted"/>
<protein>
    <submittedName>
        <fullName evidence="1">Uncharacterized protein</fullName>
    </submittedName>
</protein>
<organism evidence="1">
    <name type="scientific">uncultured Caudovirales phage</name>
    <dbReference type="NCBI Taxonomy" id="2100421"/>
    <lineage>
        <taxon>Viruses</taxon>
        <taxon>Duplodnaviria</taxon>
        <taxon>Heunggongvirae</taxon>
        <taxon>Uroviricota</taxon>
        <taxon>Caudoviricetes</taxon>
        <taxon>Peduoviridae</taxon>
        <taxon>Maltschvirus</taxon>
        <taxon>Maltschvirus maltsch</taxon>
    </lineage>
</organism>
<reference evidence="1" key="1">
    <citation type="submission" date="2020-04" db="EMBL/GenBank/DDBJ databases">
        <authorList>
            <person name="Chiriac C."/>
            <person name="Salcher M."/>
            <person name="Ghai R."/>
            <person name="Kavagutti S V."/>
        </authorList>
    </citation>
    <scope>NUCLEOTIDE SEQUENCE</scope>
</reference>
<dbReference type="EMBL" id="LR796727">
    <property type="protein sequence ID" value="CAB4162523.1"/>
    <property type="molecule type" value="Genomic_DNA"/>
</dbReference>